<dbReference type="STRING" id="104663.SAMN04488121_101635"/>
<reference evidence="1 2" key="1">
    <citation type="submission" date="2016-10" db="EMBL/GenBank/DDBJ databases">
        <authorList>
            <person name="de Groot N.N."/>
        </authorList>
    </citation>
    <scope>NUCLEOTIDE SEQUENCE [LARGE SCALE GENOMIC DNA]</scope>
    <source>
        <strain evidence="1 2">DSM 527</strain>
    </source>
</reference>
<dbReference type="EMBL" id="FNBN01000001">
    <property type="protein sequence ID" value="SDF05086.1"/>
    <property type="molecule type" value="Genomic_DNA"/>
</dbReference>
<organism evidence="1 2">
    <name type="scientific">Chitinophaga filiformis</name>
    <name type="common">Myxococcus filiformis</name>
    <name type="synonym">Flexibacter filiformis</name>
    <dbReference type="NCBI Taxonomy" id="104663"/>
    <lineage>
        <taxon>Bacteria</taxon>
        <taxon>Pseudomonadati</taxon>
        <taxon>Bacteroidota</taxon>
        <taxon>Chitinophagia</taxon>
        <taxon>Chitinophagales</taxon>
        <taxon>Chitinophagaceae</taxon>
        <taxon>Chitinophaga</taxon>
    </lineage>
</organism>
<name>A0A1G7HXX4_CHIFI</name>
<gene>
    <name evidence="1" type="ORF">SAMN04488121_101635</name>
</gene>
<sequence length="122" mass="13606">MIKYLSLIVLLSLLQPELSGVYTRHKQLCSGSQVLDVTWTLTLKKDSNFVYTIKEIDTRAAVKESVSETKGKWTTVNDTLKLLFPVSDTLSFAVMGKRLLAIGGKPIDRNGFIIMLDGLETK</sequence>
<dbReference type="RefSeq" id="WP_089828771.1">
    <property type="nucleotide sequence ID" value="NZ_FNBN01000001.1"/>
</dbReference>
<proteinExistence type="predicted"/>
<accession>A0A1G7HXX4</accession>
<evidence type="ECO:0008006" key="3">
    <source>
        <dbReference type="Google" id="ProtNLM"/>
    </source>
</evidence>
<dbReference type="OrthoDB" id="678507at2"/>
<evidence type="ECO:0000313" key="2">
    <source>
        <dbReference type="Proteomes" id="UP000199045"/>
    </source>
</evidence>
<dbReference type="AlphaFoldDB" id="A0A1G7HXX4"/>
<dbReference type="Proteomes" id="UP000199045">
    <property type="component" value="Unassembled WGS sequence"/>
</dbReference>
<evidence type="ECO:0000313" key="1">
    <source>
        <dbReference type="EMBL" id="SDF05086.1"/>
    </source>
</evidence>
<protein>
    <recommendedName>
        <fullName evidence="3">NlpE N-terminal domain-containing protein</fullName>
    </recommendedName>
</protein>